<evidence type="ECO:0000259" key="2">
    <source>
        <dbReference type="PROSITE" id="PS50110"/>
    </source>
</evidence>
<dbReference type="RefSeq" id="WP_215610431.1">
    <property type="nucleotide sequence ID" value="NZ_JADOES010000044.1"/>
</dbReference>
<reference evidence="4" key="1">
    <citation type="submission" date="2020-11" db="EMBL/GenBank/DDBJ databases">
        <authorList>
            <person name="Konstantinou D."/>
            <person name="Gkelis S."/>
            <person name="Popin R."/>
            <person name="Fewer D."/>
            <person name="Sivonen K."/>
        </authorList>
    </citation>
    <scope>NUCLEOTIDE SEQUENCE</scope>
    <source>
        <strain evidence="4">TAU-MAC 1115</strain>
    </source>
</reference>
<dbReference type="SUPFAM" id="SSF55073">
    <property type="entry name" value="Nucleotide cyclase"/>
    <property type="match status" value="1"/>
</dbReference>
<dbReference type="PROSITE" id="PS50110">
    <property type="entry name" value="RESPONSE_REGULATORY"/>
    <property type="match status" value="1"/>
</dbReference>
<feature type="domain" description="Response regulatory" evidence="2">
    <location>
        <begin position="6"/>
        <end position="123"/>
    </location>
</feature>
<dbReference type="PROSITE" id="PS50887">
    <property type="entry name" value="GGDEF"/>
    <property type="match status" value="1"/>
</dbReference>
<dbReference type="AlphaFoldDB" id="A0A947GM05"/>
<keyword evidence="1" id="KW-0597">Phosphoprotein</keyword>
<dbReference type="PANTHER" id="PTHR45138:SF9">
    <property type="entry name" value="DIGUANYLATE CYCLASE DGCM-RELATED"/>
    <property type="match status" value="1"/>
</dbReference>
<dbReference type="InterPro" id="IPR043128">
    <property type="entry name" value="Rev_trsase/Diguanyl_cyclase"/>
</dbReference>
<dbReference type="Pfam" id="PF00072">
    <property type="entry name" value="Response_reg"/>
    <property type="match status" value="1"/>
</dbReference>
<dbReference type="GO" id="GO:0043709">
    <property type="term" value="P:cell adhesion involved in single-species biofilm formation"/>
    <property type="evidence" value="ECO:0007669"/>
    <property type="project" value="TreeGrafter"/>
</dbReference>
<dbReference type="InterPro" id="IPR050469">
    <property type="entry name" value="Diguanylate_Cyclase"/>
</dbReference>
<evidence type="ECO:0000313" key="5">
    <source>
        <dbReference type="Proteomes" id="UP000717364"/>
    </source>
</evidence>
<dbReference type="Gene3D" id="3.30.70.270">
    <property type="match status" value="1"/>
</dbReference>
<feature type="modified residue" description="4-aspartylphosphate" evidence="1">
    <location>
        <position position="58"/>
    </location>
</feature>
<dbReference type="InterPro" id="IPR011006">
    <property type="entry name" value="CheY-like_superfamily"/>
</dbReference>
<dbReference type="CDD" id="cd00156">
    <property type="entry name" value="REC"/>
    <property type="match status" value="1"/>
</dbReference>
<dbReference type="Pfam" id="PF00990">
    <property type="entry name" value="GGDEF"/>
    <property type="match status" value="1"/>
</dbReference>
<accession>A0A947GM05</accession>
<dbReference type="GO" id="GO:0000160">
    <property type="term" value="P:phosphorelay signal transduction system"/>
    <property type="evidence" value="ECO:0007669"/>
    <property type="project" value="InterPro"/>
</dbReference>
<dbReference type="NCBIfam" id="TIGR00254">
    <property type="entry name" value="GGDEF"/>
    <property type="match status" value="1"/>
</dbReference>
<dbReference type="SUPFAM" id="SSF52172">
    <property type="entry name" value="CheY-like"/>
    <property type="match status" value="1"/>
</dbReference>
<dbReference type="PANTHER" id="PTHR45138">
    <property type="entry name" value="REGULATORY COMPONENTS OF SENSORY TRANSDUCTION SYSTEM"/>
    <property type="match status" value="1"/>
</dbReference>
<evidence type="ECO:0000259" key="3">
    <source>
        <dbReference type="PROSITE" id="PS50887"/>
    </source>
</evidence>
<dbReference type="InterPro" id="IPR001789">
    <property type="entry name" value="Sig_transdc_resp-reg_receiver"/>
</dbReference>
<gene>
    <name evidence="4" type="ORF">IXB50_18250</name>
</gene>
<dbReference type="CDD" id="cd01949">
    <property type="entry name" value="GGDEF"/>
    <property type="match status" value="1"/>
</dbReference>
<sequence>MESTTNILLIEDNPGDVLLINTLLEKAEKGQFNVTHVDSLGLALACLQQTRFDLALLDLSLPDSHGLDTLLSLRARAPKLPIVVLTGLYDATLAGQVIQHGAQDYLVKGKINQNWLNNTILHTITRFQKNEALFETEQQCKQKLIRRLHIYEDKITCMDGKLKILETLSFTDGLTQISNRCYFEAAFKKNWLQASRCRQPLSLMMIDIDYFKQFNDSCGHLKGDRCLRQIAQTLKKALEPSRGIVARYGGEEFAVILPDAPIQAAVEVAQSLRSEVKDLSIRHPNSTISSWVTASFGVAAVVPKAQTPSADLINKADRALYVAKENGRDRISYFQSSTVVT</sequence>
<dbReference type="InterPro" id="IPR000160">
    <property type="entry name" value="GGDEF_dom"/>
</dbReference>
<dbReference type="FunFam" id="3.30.70.270:FF:000001">
    <property type="entry name" value="Diguanylate cyclase domain protein"/>
    <property type="match status" value="1"/>
</dbReference>
<dbReference type="InterPro" id="IPR029787">
    <property type="entry name" value="Nucleotide_cyclase"/>
</dbReference>
<dbReference type="SMART" id="SM00267">
    <property type="entry name" value="GGDEF"/>
    <property type="match status" value="1"/>
</dbReference>
<dbReference type="GO" id="GO:0052621">
    <property type="term" value="F:diguanylate cyclase activity"/>
    <property type="evidence" value="ECO:0007669"/>
    <property type="project" value="TreeGrafter"/>
</dbReference>
<dbReference type="GO" id="GO:0005886">
    <property type="term" value="C:plasma membrane"/>
    <property type="evidence" value="ECO:0007669"/>
    <property type="project" value="TreeGrafter"/>
</dbReference>
<name>A0A947GM05_9CYAN</name>
<protein>
    <submittedName>
        <fullName evidence="4">Diguanylate cyclase</fullName>
    </submittedName>
</protein>
<comment type="caution">
    <text evidence="4">The sequence shown here is derived from an EMBL/GenBank/DDBJ whole genome shotgun (WGS) entry which is preliminary data.</text>
</comment>
<evidence type="ECO:0000256" key="1">
    <source>
        <dbReference type="PROSITE-ProRule" id="PRU00169"/>
    </source>
</evidence>
<reference evidence="4" key="2">
    <citation type="journal article" date="2021" name="Mar. Drugs">
        <title>Genome Reduction and Secondary Metabolism of the Marine Sponge-Associated Cyanobacterium Leptothoe.</title>
        <authorList>
            <person name="Konstantinou D."/>
            <person name="Popin R.V."/>
            <person name="Fewer D.P."/>
            <person name="Sivonen K."/>
            <person name="Gkelis S."/>
        </authorList>
    </citation>
    <scope>NUCLEOTIDE SEQUENCE</scope>
    <source>
        <strain evidence="4">TAU-MAC 1115</strain>
    </source>
</reference>
<dbReference type="Proteomes" id="UP000717364">
    <property type="component" value="Unassembled WGS sequence"/>
</dbReference>
<dbReference type="SMART" id="SM00448">
    <property type="entry name" value="REC"/>
    <property type="match status" value="1"/>
</dbReference>
<keyword evidence="5" id="KW-1185">Reference proteome</keyword>
<dbReference type="GO" id="GO:1902201">
    <property type="term" value="P:negative regulation of bacterial-type flagellum-dependent cell motility"/>
    <property type="evidence" value="ECO:0007669"/>
    <property type="project" value="TreeGrafter"/>
</dbReference>
<dbReference type="EMBL" id="JADOES010000044">
    <property type="protein sequence ID" value="MBT9317367.1"/>
    <property type="molecule type" value="Genomic_DNA"/>
</dbReference>
<evidence type="ECO:0000313" key="4">
    <source>
        <dbReference type="EMBL" id="MBT9317367.1"/>
    </source>
</evidence>
<organism evidence="4 5">
    <name type="scientific">Leptothoe spongobia TAU-MAC 1115</name>
    <dbReference type="NCBI Taxonomy" id="1967444"/>
    <lineage>
        <taxon>Bacteria</taxon>
        <taxon>Bacillati</taxon>
        <taxon>Cyanobacteriota</taxon>
        <taxon>Cyanophyceae</taxon>
        <taxon>Nodosilineales</taxon>
        <taxon>Cymatolegaceae</taxon>
        <taxon>Leptothoe</taxon>
        <taxon>Leptothoe spongobia</taxon>
    </lineage>
</organism>
<dbReference type="Gene3D" id="3.40.50.2300">
    <property type="match status" value="1"/>
</dbReference>
<proteinExistence type="predicted"/>
<feature type="domain" description="GGDEF" evidence="3">
    <location>
        <begin position="199"/>
        <end position="336"/>
    </location>
</feature>